<protein>
    <submittedName>
        <fullName evidence="1">Uncharacterized protein</fullName>
    </submittedName>
</protein>
<dbReference type="InterPro" id="IPR009072">
    <property type="entry name" value="Histone-fold"/>
</dbReference>
<comment type="caution">
    <text evidence="1">The sequence shown here is derived from an EMBL/GenBank/DDBJ whole genome shotgun (WGS) entry which is preliminary data.</text>
</comment>
<proteinExistence type="predicted"/>
<evidence type="ECO:0000313" key="2">
    <source>
        <dbReference type="Proteomes" id="UP000827092"/>
    </source>
</evidence>
<dbReference type="Proteomes" id="UP000827092">
    <property type="component" value="Unassembled WGS sequence"/>
</dbReference>
<evidence type="ECO:0000313" key="1">
    <source>
        <dbReference type="EMBL" id="KAG8195096.1"/>
    </source>
</evidence>
<dbReference type="EMBL" id="JAFNEN010000093">
    <property type="protein sequence ID" value="KAG8195096.1"/>
    <property type="molecule type" value="Genomic_DNA"/>
</dbReference>
<name>A0AAV6VG91_9ARAC</name>
<accession>A0AAV6VG91</accession>
<dbReference type="SUPFAM" id="SSF47113">
    <property type="entry name" value="Histone-fold"/>
    <property type="match status" value="1"/>
</dbReference>
<reference evidence="1 2" key="1">
    <citation type="journal article" date="2022" name="Nat. Ecol. Evol.">
        <title>A masculinizing supergene underlies an exaggerated male reproductive morph in a spider.</title>
        <authorList>
            <person name="Hendrickx F."/>
            <person name="De Corte Z."/>
            <person name="Sonet G."/>
            <person name="Van Belleghem S.M."/>
            <person name="Kostlbacher S."/>
            <person name="Vangestel C."/>
        </authorList>
    </citation>
    <scope>NUCLEOTIDE SEQUENCE [LARGE SCALE GENOMIC DNA]</scope>
    <source>
        <strain evidence="1">W744_W776</strain>
    </source>
</reference>
<organism evidence="1 2">
    <name type="scientific">Oedothorax gibbosus</name>
    <dbReference type="NCBI Taxonomy" id="931172"/>
    <lineage>
        <taxon>Eukaryota</taxon>
        <taxon>Metazoa</taxon>
        <taxon>Ecdysozoa</taxon>
        <taxon>Arthropoda</taxon>
        <taxon>Chelicerata</taxon>
        <taxon>Arachnida</taxon>
        <taxon>Araneae</taxon>
        <taxon>Araneomorphae</taxon>
        <taxon>Entelegynae</taxon>
        <taxon>Araneoidea</taxon>
        <taxon>Linyphiidae</taxon>
        <taxon>Erigoninae</taxon>
        <taxon>Oedothorax</taxon>
    </lineage>
</organism>
<keyword evidence="2" id="KW-1185">Reference proteome</keyword>
<dbReference type="Gene3D" id="1.10.20.10">
    <property type="entry name" value="Histone, subunit A"/>
    <property type="match status" value="1"/>
</dbReference>
<dbReference type="AlphaFoldDB" id="A0AAV6VG91"/>
<sequence>MEIVNMKIEPDEYLWNPLPEEVLAYLKEIDFPAILRSQHRRNKKKKAILNQSDHKTFQQFMKNLKKQNCPNFQLSSDVVKDFDIIINYLLDIFLEMLASLVRIKKTKNLSVKQLETVTKLCLPGSLCTGAMNYGRMAVSKGNTI</sequence>
<gene>
    <name evidence="1" type="ORF">JTE90_013574</name>
</gene>
<dbReference type="GO" id="GO:0046982">
    <property type="term" value="F:protein heterodimerization activity"/>
    <property type="evidence" value="ECO:0007669"/>
    <property type="project" value="InterPro"/>
</dbReference>